<evidence type="ECO:0000256" key="5">
    <source>
        <dbReference type="ARBA" id="ARBA00022741"/>
    </source>
</evidence>
<dbReference type="OrthoDB" id="9770415at2"/>
<evidence type="ECO:0000256" key="3">
    <source>
        <dbReference type="ARBA" id="ARBA00022475"/>
    </source>
</evidence>
<evidence type="ECO:0000313" key="12">
    <source>
        <dbReference type="EMBL" id="GAT17828.1"/>
    </source>
</evidence>
<feature type="transmembrane region" description="Helical" evidence="9">
    <location>
        <begin position="134"/>
        <end position="152"/>
    </location>
</feature>
<dbReference type="RefSeq" id="WP_054653657.1">
    <property type="nucleotide sequence ID" value="NZ_BBFL01000001.1"/>
</dbReference>
<dbReference type="InterPro" id="IPR017871">
    <property type="entry name" value="ABC_transporter-like_CS"/>
</dbReference>
<keyword evidence="8 9" id="KW-0472">Membrane</keyword>
<proteinExistence type="predicted"/>
<organism evidence="12 13">
    <name type="scientific">Secundilactobacillus silagei JCM 19001</name>
    <dbReference type="NCBI Taxonomy" id="1302250"/>
    <lineage>
        <taxon>Bacteria</taxon>
        <taxon>Bacillati</taxon>
        <taxon>Bacillota</taxon>
        <taxon>Bacilli</taxon>
        <taxon>Lactobacillales</taxon>
        <taxon>Lactobacillaceae</taxon>
        <taxon>Secundilactobacillus</taxon>
    </lineage>
</organism>
<evidence type="ECO:0000256" key="1">
    <source>
        <dbReference type="ARBA" id="ARBA00004651"/>
    </source>
</evidence>
<dbReference type="FunFam" id="3.40.50.300:FF:000221">
    <property type="entry name" value="Multidrug ABC transporter ATP-binding protein"/>
    <property type="match status" value="1"/>
</dbReference>
<dbReference type="AlphaFoldDB" id="A0A1Z5H3E8"/>
<evidence type="ECO:0000259" key="11">
    <source>
        <dbReference type="PROSITE" id="PS50929"/>
    </source>
</evidence>
<keyword evidence="5" id="KW-0547">Nucleotide-binding</keyword>
<dbReference type="PANTHER" id="PTHR43394:SF1">
    <property type="entry name" value="ATP-BINDING CASSETTE SUB-FAMILY B MEMBER 10, MITOCHONDRIAL"/>
    <property type="match status" value="1"/>
</dbReference>
<dbReference type="GO" id="GO:0015421">
    <property type="term" value="F:ABC-type oligopeptide transporter activity"/>
    <property type="evidence" value="ECO:0007669"/>
    <property type="project" value="TreeGrafter"/>
</dbReference>
<dbReference type="GO" id="GO:0005524">
    <property type="term" value="F:ATP binding"/>
    <property type="evidence" value="ECO:0007669"/>
    <property type="project" value="UniProtKB-KW"/>
</dbReference>
<feature type="transmembrane region" description="Helical" evidence="9">
    <location>
        <begin position="158"/>
        <end position="175"/>
    </location>
</feature>
<dbReference type="Pfam" id="PF00005">
    <property type="entry name" value="ABC_tran"/>
    <property type="match status" value="1"/>
</dbReference>
<reference evidence="12 13" key="1">
    <citation type="submission" date="2015-11" db="EMBL/GenBank/DDBJ databases">
        <title>Draft genome sequences of new species of the genus Lactobacillus isolated from orchardgrass silage.</title>
        <authorList>
            <person name="Tohno M."/>
            <person name="Tanizawa Y."/>
            <person name="Arita M."/>
        </authorList>
    </citation>
    <scope>NUCLEOTIDE SEQUENCE [LARGE SCALE GENOMIC DNA]</scope>
    <source>
        <strain evidence="12 13">IWT126</strain>
    </source>
</reference>
<dbReference type="InterPro" id="IPR039421">
    <property type="entry name" value="Type_1_exporter"/>
</dbReference>
<evidence type="ECO:0000256" key="9">
    <source>
        <dbReference type="SAM" id="Phobius"/>
    </source>
</evidence>
<feature type="domain" description="ABC transporter" evidence="10">
    <location>
        <begin position="332"/>
        <end position="567"/>
    </location>
</feature>
<evidence type="ECO:0000259" key="10">
    <source>
        <dbReference type="PROSITE" id="PS50893"/>
    </source>
</evidence>
<evidence type="ECO:0000313" key="13">
    <source>
        <dbReference type="Proteomes" id="UP000198402"/>
    </source>
</evidence>
<keyword evidence="4 9" id="KW-0812">Transmembrane</keyword>
<dbReference type="InterPro" id="IPR011527">
    <property type="entry name" value="ABC1_TM_dom"/>
</dbReference>
<protein>
    <submittedName>
        <fullName evidence="12">Multidrug ABC transporter ATP-binding and permease protein</fullName>
    </submittedName>
</protein>
<dbReference type="Gene3D" id="1.20.1560.10">
    <property type="entry name" value="ABC transporter type 1, transmembrane domain"/>
    <property type="match status" value="1"/>
</dbReference>
<dbReference type="EMBL" id="BCMG01000001">
    <property type="protein sequence ID" value="GAT17828.1"/>
    <property type="molecule type" value="Genomic_DNA"/>
</dbReference>
<dbReference type="InterPro" id="IPR036640">
    <property type="entry name" value="ABC1_TM_sf"/>
</dbReference>
<dbReference type="GO" id="GO:0016887">
    <property type="term" value="F:ATP hydrolysis activity"/>
    <property type="evidence" value="ECO:0007669"/>
    <property type="project" value="InterPro"/>
</dbReference>
<accession>A0A1Z5H3E8</accession>
<dbReference type="InterPro" id="IPR003439">
    <property type="entry name" value="ABC_transporter-like_ATP-bd"/>
</dbReference>
<dbReference type="PROSITE" id="PS50929">
    <property type="entry name" value="ABC_TM1F"/>
    <property type="match status" value="1"/>
</dbReference>
<keyword evidence="3" id="KW-1003">Cell membrane</keyword>
<evidence type="ECO:0000256" key="7">
    <source>
        <dbReference type="ARBA" id="ARBA00022989"/>
    </source>
</evidence>
<dbReference type="Proteomes" id="UP000198402">
    <property type="component" value="Unassembled WGS sequence"/>
</dbReference>
<dbReference type="PROSITE" id="PS00211">
    <property type="entry name" value="ABC_TRANSPORTER_1"/>
    <property type="match status" value="1"/>
</dbReference>
<dbReference type="STRING" id="1302250.GCA_001313225_00120"/>
<evidence type="ECO:0000256" key="4">
    <source>
        <dbReference type="ARBA" id="ARBA00022692"/>
    </source>
</evidence>
<evidence type="ECO:0000256" key="6">
    <source>
        <dbReference type="ARBA" id="ARBA00022840"/>
    </source>
</evidence>
<feature type="transmembrane region" description="Helical" evidence="9">
    <location>
        <begin position="243"/>
        <end position="264"/>
    </location>
</feature>
<comment type="caution">
    <text evidence="12">The sequence shown here is derived from an EMBL/GenBank/DDBJ whole genome shotgun (WGS) entry which is preliminary data.</text>
</comment>
<feature type="transmembrane region" description="Helical" evidence="9">
    <location>
        <begin position="53"/>
        <end position="77"/>
    </location>
</feature>
<feature type="transmembrane region" description="Helical" evidence="9">
    <location>
        <begin position="21"/>
        <end position="41"/>
    </location>
</feature>
<dbReference type="GO" id="GO:0005886">
    <property type="term" value="C:plasma membrane"/>
    <property type="evidence" value="ECO:0007669"/>
    <property type="project" value="UniProtKB-SubCell"/>
</dbReference>
<evidence type="ECO:0000256" key="8">
    <source>
        <dbReference type="ARBA" id="ARBA00023136"/>
    </source>
</evidence>
<sequence length="578" mass="64342">MLRTLLKSVREYRFQTIISPLFVVSETAIETFIPFLMAAIIDQGIRPGHLSVVLRIGILLLLMSVVSLTCGASASWFSSQAAAGFAKNLRHDIFSQVQTFSFQNLDHFATSSLVTRLTTDITNIQTAYQMLIRVAVRAPSMLLFSIIMAFLVSSQAGWLFVFVVPVLAVGLFWIVKHSRPLFRQVFKQYDKLNRVVRENLRGIRVVKTYGQQGAEISKFRQSAKEIAQVFAKAQRIVAFNMPLMQFVISTTMLILSWLGAKLIVGKTLQIGQFVSLFTYSTSILFSLNMLAMIFSQLSVSQASAERVVEVLETAPDIVAQPDAETEASDGSIDFEHVTFRYPGSDEDQLNDVNLHIPSGAVVGIIGETGTSKTTLVSLIPRLYDVASGTVRVGGKDVRQYALKTLRDQVAMVLQNTILFSGTIRENLRWGDPDATDEQLNRVLQEAQAKDFVDSLPDGLDTKIEQTGQNVSGGQRQRLTIARALLKQPKILILDNATSATDTQTEARIRQAFKRDLPHVTKLMITQRVDSIIDADQIIIMRRGGIEAIGTHVELLANNQWYRELYQAQQKQGGGETHE</sequence>
<dbReference type="PROSITE" id="PS50893">
    <property type="entry name" value="ABC_TRANSPORTER_2"/>
    <property type="match status" value="1"/>
</dbReference>
<keyword evidence="6 12" id="KW-0067">ATP-binding</keyword>
<dbReference type="SMART" id="SM00382">
    <property type="entry name" value="AAA"/>
    <property type="match status" value="1"/>
</dbReference>
<dbReference type="SUPFAM" id="SSF52540">
    <property type="entry name" value="P-loop containing nucleoside triphosphate hydrolases"/>
    <property type="match status" value="1"/>
</dbReference>
<dbReference type="InterPro" id="IPR027417">
    <property type="entry name" value="P-loop_NTPase"/>
</dbReference>
<dbReference type="PANTHER" id="PTHR43394">
    <property type="entry name" value="ATP-DEPENDENT PERMEASE MDL1, MITOCHONDRIAL"/>
    <property type="match status" value="1"/>
</dbReference>
<dbReference type="Gene3D" id="3.40.50.300">
    <property type="entry name" value="P-loop containing nucleotide triphosphate hydrolases"/>
    <property type="match status" value="1"/>
</dbReference>
<dbReference type="CDD" id="cd18548">
    <property type="entry name" value="ABC_6TM_Tm287_like"/>
    <property type="match status" value="1"/>
</dbReference>
<gene>
    <name evidence="12" type="primary">mdlB_1</name>
    <name evidence="12" type="ORF">IWT126_00084</name>
</gene>
<keyword evidence="13" id="KW-1185">Reference proteome</keyword>
<keyword evidence="7 9" id="KW-1133">Transmembrane helix</keyword>
<comment type="subcellular location">
    <subcellularLocation>
        <location evidence="1">Cell membrane</location>
        <topology evidence="1">Multi-pass membrane protein</topology>
    </subcellularLocation>
</comment>
<feature type="domain" description="ABC transmembrane type-1" evidence="11">
    <location>
        <begin position="17"/>
        <end position="297"/>
    </location>
</feature>
<dbReference type="Pfam" id="PF00664">
    <property type="entry name" value="ABC_membrane"/>
    <property type="match status" value="1"/>
</dbReference>
<dbReference type="InterPro" id="IPR003593">
    <property type="entry name" value="AAA+_ATPase"/>
</dbReference>
<name>A0A1Z5H3E8_9LACO</name>
<dbReference type="SUPFAM" id="SSF90123">
    <property type="entry name" value="ABC transporter transmembrane region"/>
    <property type="match status" value="1"/>
</dbReference>
<evidence type="ECO:0000256" key="2">
    <source>
        <dbReference type="ARBA" id="ARBA00022448"/>
    </source>
</evidence>
<feature type="transmembrane region" description="Helical" evidence="9">
    <location>
        <begin position="270"/>
        <end position="294"/>
    </location>
</feature>
<keyword evidence="2" id="KW-0813">Transport</keyword>